<dbReference type="InterPro" id="IPR021213">
    <property type="entry name" value="DUF2567"/>
</dbReference>
<dbReference type="EMBL" id="CP041695">
    <property type="protein sequence ID" value="QDP78813.1"/>
    <property type="molecule type" value="Genomic_DNA"/>
</dbReference>
<keyword evidence="2" id="KW-0812">Transmembrane</keyword>
<dbReference type="Proteomes" id="UP000317039">
    <property type="component" value="Chromosome"/>
</dbReference>
<evidence type="ECO:0000256" key="1">
    <source>
        <dbReference type="SAM" id="MobiDB-lite"/>
    </source>
</evidence>
<dbReference type="KEGG" id="nod:FOH10_08735"/>
<evidence type="ECO:0000256" key="2">
    <source>
        <dbReference type="SAM" id="Phobius"/>
    </source>
</evidence>
<proteinExistence type="predicted"/>
<protein>
    <submittedName>
        <fullName evidence="3">DUF2567 domain-containing protein</fullName>
    </submittedName>
</protein>
<dbReference type="Pfam" id="PF10821">
    <property type="entry name" value="DUF2567"/>
    <property type="match status" value="1"/>
</dbReference>
<organism evidence="3 4">
    <name type="scientific">Nocardia otitidiscaviarum</name>
    <dbReference type="NCBI Taxonomy" id="1823"/>
    <lineage>
        <taxon>Bacteria</taxon>
        <taxon>Bacillati</taxon>
        <taxon>Actinomycetota</taxon>
        <taxon>Actinomycetes</taxon>
        <taxon>Mycobacteriales</taxon>
        <taxon>Nocardiaceae</taxon>
        <taxon>Nocardia</taxon>
    </lineage>
</organism>
<feature type="transmembrane region" description="Helical" evidence="2">
    <location>
        <begin position="166"/>
        <end position="187"/>
    </location>
</feature>
<feature type="transmembrane region" description="Helical" evidence="2">
    <location>
        <begin position="118"/>
        <end position="137"/>
    </location>
</feature>
<feature type="region of interest" description="Disordered" evidence="1">
    <location>
        <begin position="1"/>
        <end position="29"/>
    </location>
</feature>
<reference evidence="3 4" key="1">
    <citation type="submission" date="2019-07" db="EMBL/GenBank/DDBJ databases">
        <title>Complete Genome Sequence and Methylome Analysis of Nocardia otitidis-caviarum NEB252.</title>
        <authorList>
            <person name="Fomenkov A."/>
            <person name="Anton B.P."/>
            <person name="Vincze T."/>
            <person name="Roberts R.J."/>
        </authorList>
    </citation>
    <scope>NUCLEOTIDE SEQUENCE [LARGE SCALE GENOMIC DNA]</scope>
    <source>
        <strain evidence="3 4">NEB252</strain>
    </source>
</reference>
<feature type="region of interest" description="Disordered" evidence="1">
    <location>
        <begin position="231"/>
        <end position="253"/>
    </location>
</feature>
<sequence>MLAPRGAGLEESGTPVVAPGFAPPGASGTRTEVLRRERRAAALVVAGVTAVSAMAAMVWAFLAPAERLVVVEPDRGAVLTGESAHQFDALAVFVLVGMVTGVLTATVTWRWRRVRGPILLAGLVVGSLLGAFVMRLVGEAAAEVLYPRPENPAVGSIVELAPTVPAWQALIAQPLVATLLVLIWSALSVADDLGSGQFQPFGGEAPRRGLLAPGPYGSAISYGPYGGPGANGGSVQGFGPMPYEGAGRGHPDR</sequence>
<feature type="transmembrane region" description="Helical" evidence="2">
    <location>
        <begin position="89"/>
        <end position="111"/>
    </location>
</feature>
<accession>A0A516NIT1</accession>
<gene>
    <name evidence="3" type="ORF">FOH10_08735</name>
</gene>
<evidence type="ECO:0000313" key="3">
    <source>
        <dbReference type="EMBL" id="QDP78813.1"/>
    </source>
</evidence>
<dbReference type="AlphaFoldDB" id="A0A516NIT1"/>
<keyword evidence="2" id="KW-1133">Transmembrane helix</keyword>
<feature type="compositionally biased region" description="Low complexity" evidence="1">
    <location>
        <begin position="13"/>
        <end position="29"/>
    </location>
</feature>
<evidence type="ECO:0000313" key="4">
    <source>
        <dbReference type="Proteomes" id="UP000317039"/>
    </source>
</evidence>
<feature type="transmembrane region" description="Helical" evidence="2">
    <location>
        <begin position="40"/>
        <end position="62"/>
    </location>
</feature>
<keyword evidence="2" id="KW-0472">Membrane</keyword>
<name>A0A516NIT1_9NOCA</name>